<feature type="compositionally biased region" description="Basic and acidic residues" evidence="1">
    <location>
        <begin position="986"/>
        <end position="1001"/>
    </location>
</feature>
<name>A0AB37IKB7_ENTHR</name>
<dbReference type="EMBL" id="LESJ01000005">
    <property type="protein sequence ID" value="RBT68433.1"/>
    <property type="molecule type" value="Genomic_DNA"/>
</dbReference>
<protein>
    <submittedName>
        <fullName evidence="2">Uncharacterized protein</fullName>
    </submittedName>
</protein>
<sequence length="1119" mass="130367">MNQEKVKNTILMEMERFSDKTSEGYHQMKAVLNKFPYKITADYQQLLDTLRGGTAINRFETLDELIMMLKQERVITREIVESCLYFQQNSDNVINQIHLFDLLMVPTRNLTEQLNLLTSLTNSLSVDGEKFFHENVLFSINKIKLSTDEIEKKIKEICIELQYGMDSAKVKEDILARTFELLNEGSVNYQQLVNMELDYEEGCREIVIDGFFETMNRSSKNNEYKWFFDFLRDDKIISKLLQRKNLSEAEKKTYISIATNHSDSPFIGNSIPYFKKINLEESTIITKKRILDQELVYLIAKEVTPELAVKYDEILRGEEQGTVEVMTQIYVESQSTLVKESVRQHVNTSFKETDRLEFYKKSIIEKLKKENRSDLGDQLEDLLNSGAKIDRFDRFYRLLNSPESKKQLSYLGRLVFGENQWHKFETVQAFKEELKETEAKKNSSLSEMMKKDLSEIENQRHMNGLRSIDNKLANNDYLKQLKPEQIATIMLQLKVNYPNWTEKNFEQVNNQLSTYLNEEDKIQTNKILNEKEVILRISAISMEMGEKAQTIILAPIDKIKGLDIVGEVRKDLKKQKVDYLFPIILETINHTLSEEGIDCSNRSDREKALNLLQDYQTKKEILPKIEEALQQKKEGETLSTVIYSVMSREWGNSSDVTDLKKRFGDDGEGLLKETKDLSQAESLLQSIKEALRSQNINFTESDVINWTEKCLSMDEKKRQSESQVVINKIKNSLLKIKNKKNTKQVRVNKVIETFQKDLNNKKEEIKKQMKYSVIEVYEFRDDRLSIEEQFSNILNQKKEIQHFIHTYPKLKSVIDECSKQIPLVSVDLKKVTINEVESNNNKYFKNLNKVLTPFEREWWQQESDKIKQFINTYVSPKNLLVSDVNRQIEELLIKDEHCCSQVVLSFLVYSSGVFKNINPKYTAGYLNKDSEYQQNRWKIKRLVESFEKLHSHRQEMKQLKELNIDVEPTPMPQGTSNQSLISNSVKEPERKKEQPKEKSEGIEPTLTPLGISNHSLTDKQTKTPLVIKNQTFEEQMNQSTNVADSLNQEKSAGIQPTPIPKEIRDQSLTNKSPQTANSHPVIKIQTLEERMNQSTNKANNLNEMKEAGKNQSSVRELKN</sequence>
<feature type="compositionally biased region" description="Polar residues" evidence="1">
    <location>
        <begin position="1109"/>
        <end position="1119"/>
    </location>
</feature>
<feature type="compositionally biased region" description="Polar residues" evidence="1">
    <location>
        <begin position="1092"/>
        <end position="1102"/>
    </location>
</feature>
<comment type="caution">
    <text evidence="2">The sequence shown here is derived from an EMBL/GenBank/DDBJ whole genome shotgun (WGS) entry which is preliminary data.</text>
</comment>
<evidence type="ECO:0000256" key="1">
    <source>
        <dbReference type="SAM" id="MobiDB-lite"/>
    </source>
</evidence>
<feature type="region of interest" description="Disordered" evidence="1">
    <location>
        <begin position="966"/>
        <end position="1016"/>
    </location>
</feature>
<feature type="compositionally biased region" description="Polar residues" evidence="1">
    <location>
        <begin position="972"/>
        <end position="985"/>
    </location>
</feature>
<dbReference type="AlphaFoldDB" id="A0AB37IKB7"/>
<gene>
    <name evidence="2" type="ORF">EB03_01561</name>
</gene>
<evidence type="ECO:0000313" key="2">
    <source>
        <dbReference type="EMBL" id="RBT68433.1"/>
    </source>
</evidence>
<feature type="region of interest" description="Disordered" evidence="1">
    <location>
        <begin position="1087"/>
        <end position="1119"/>
    </location>
</feature>
<organism evidence="2 3">
    <name type="scientific">Enterococcus hirae</name>
    <dbReference type="NCBI Taxonomy" id="1354"/>
    <lineage>
        <taxon>Bacteria</taxon>
        <taxon>Bacillati</taxon>
        <taxon>Bacillota</taxon>
        <taxon>Bacilli</taxon>
        <taxon>Lactobacillales</taxon>
        <taxon>Enterococcaceae</taxon>
        <taxon>Enterococcus</taxon>
    </lineage>
</organism>
<evidence type="ECO:0000313" key="3">
    <source>
        <dbReference type="Proteomes" id="UP000253498"/>
    </source>
</evidence>
<accession>A0AB37IKB7</accession>
<proteinExistence type="predicted"/>
<reference evidence="2 3" key="1">
    <citation type="submission" date="2015-06" db="EMBL/GenBank/DDBJ databases">
        <title>The Genome Sequence of Enterococcus hirae 88EA1.</title>
        <authorList>
            <consortium name="The Broad Institute Genomics Platform"/>
            <consortium name="The Broad Institute Genome Sequencing Center for Infectious Disease"/>
            <person name="Earl A.M."/>
            <person name="Van Tyne D."/>
            <person name="Lebreton F."/>
            <person name="Saavedra J.T."/>
            <person name="Gilmore M.S."/>
            <person name="Manson McGuire A."/>
            <person name="Clock S."/>
            <person name="Crupain M."/>
            <person name="Rangan U."/>
            <person name="Young S."/>
            <person name="Abouelleil A."/>
            <person name="Cao P."/>
            <person name="Chapman S.B."/>
            <person name="Griggs A."/>
            <person name="Priest M."/>
            <person name="Shea T."/>
            <person name="Wortman J."/>
            <person name="Nusbaum C."/>
            <person name="Birren B."/>
        </authorList>
    </citation>
    <scope>NUCLEOTIDE SEQUENCE [LARGE SCALE GENOMIC DNA]</scope>
    <source>
        <strain evidence="2 3">88EA1</strain>
    </source>
</reference>
<dbReference type="Proteomes" id="UP000253498">
    <property type="component" value="Unassembled WGS sequence"/>
</dbReference>
<dbReference type="RefSeq" id="WP_113846631.1">
    <property type="nucleotide sequence ID" value="NZ_JBMOUR010000004.1"/>
</dbReference>